<dbReference type="InterPro" id="IPR055152">
    <property type="entry name" value="Transketolase-like_C_2"/>
</dbReference>
<keyword evidence="12 17" id="KW-0786">Thiamine pyrophosphate</keyword>
<feature type="binding site" evidence="18">
    <location>
        <position position="190"/>
    </location>
    <ligand>
        <name>Mg(2+)</name>
        <dbReference type="ChEBI" id="CHEBI:18420"/>
    </ligand>
</feature>
<feature type="binding site" evidence="17">
    <location>
        <position position="263"/>
    </location>
    <ligand>
        <name>thiamine diphosphate</name>
        <dbReference type="ChEBI" id="CHEBI:58937"/>
    </ligand>
</feature>
<comment type="subunit">
    <text evidence="6 20">Homodimer.</text>
</comment>
<dbReference type="FunFam" id="3.40.50.970:FF:000004">
    <property type="entry name" value="Transketolase"/>
    <property type="match status" value="1"/>
</dbReference>
<evidence type="ECO:0000256" key="4">
    <source>
        <dbReference type="ARBA" id="ARBA00002931"/>
    </source>
</evidence>
<evidence type="ECO:0000256" key="7">
    <source>
        <dbReference type="ARBA" id="ARBA00013152"/>
    </source>
</evidence>
<keyword evidence="21" id="KW-0472">Membrane</keyword>
<evidence type="ECO:0000256" key="12">
    <source>
        <dbReference type="ARBA" id="ARBA00023052"/>
    </source>
</evidence>
<reference evidence="23 24" key="1">
    <citation type="journal article" date="2014" name="BMC Genomics">
        <title>Comparison of environmental and isolate Sulfobacillus genomes reveals diverse carbon, sulfur, nitrogen, and hydrogen metabolisms.</title>
        <authorList>
            <person name="Justice N.B."/>
            <person name="Norman A."/>
            <person name="Brown C.T."/>
            <person name="Singh A."/>
            <person name="Thomas B.C."/>
            <person name="Banfield J.F."/>
        </authorList>
    </citation>
    <scope>NUCLEOTIDE SEQUENCE [LARGE SCALE GENOMIC DNA]</scope>
    <source>
        <strain evidence="23">AMDSBA3</strain>
    </source>
</reference>
<feature type="binding site" evidence="16">
    <location>
        <position position="473"/>
    </location>
    <ligand>
        <name>substrate</name>
    </ligand>
</feature>
<organism evidence="23 24">
    <name type="scientific">Sulfobacillus acidophilus</name>
    <dbReference type="NCBI Taxonomy" id="53633"/>
    <lineage>
        <taxon>Bacteria</taxon>
        <taxon>Bacillati</taxon>
        <taxon>Bacillota</taxon>
        <taxon>Clostridia</taxon>
        <taxon>Eubacteriales</taxon>
        <taxon>Clostridiales Family XVII. Incertae Sedis</taxon>
        <taxon>Sulfobacillus</taxon>
    </lineage>
</organism>
<comment type="cofactor">
    <cofactor evidence="20">
        <name>Mg(2+)</name>
        <dbReference type="ChEBI" id="CHEBI:18420"/>
    </cofactor>
    <cofactor evidence="20">
        <name>Ca(2+)</name>
        <dbReference type="ChEBI" id="CHEBI:29108"/>
    </cofactor>
    <cofactor evidence="20">
        <name>Mn(2+)</name>
        <dbReference type="ChEBI" id="CHEBI:29035"/>
    </cofactor>
    <cofactor evidence="20">
        <name>Co(2+)</name>
        <dbReference type="ChEBI" id="CHEBI:48828"/>
    </cofactor>
    <text evidence="20">Binds 1 Mg(2+) ion per subunit. Can also utilize other divalent metal cations, such as Ca(2+), Mn(2+) and Co(2+).</text>
</comment>
<dbReference type="InterPro" id="IPR033247">
    <property type="entry name" value="Transketolase_fam"/>
</dbReference>
<feature type="domain" description="Transketolase-like pyrimidine-binding" evidence="22">
    <location>
        <begin position="354"/>
        <end position="525"/>
    </location>
</feature>
<evidence type="ECO:0000256" key="20">
    <source>
        <dbReference type="RuleBase" id="RU004996"/>
    </source>
</evidence>
<comment type="function">
    <text evidence="4 20">Catalyzes the transfer of a two-carbon ketol group from a ketose donor to an aldose acceptor, via a covalent intermediate with the cofactor thiamine pyrophosphate.</text>
</comment>
<evidence type="ECO:0000256" key="21">
    <source>
        <dbReference type="SAM" id="Phobius"/>
    </source>
</evidence>
<dbReference type="Proteomes" id="UP000241848">
    <property type="component" value="Unassembled WGS sequence"/>
</dbReference>
<protein>
    <recommendedName>
        <fullName evidence="7 14">Transketolase</fullName>
        <ecNumber evidence="7 14">2.2.1.1</ecNumber>
    </recommendedName>
</protein>
<keyword evidence="10 20" id="KW-0106">Calcium</keyword>
<feature type="binding site" evidence="16">
    <location>
        <position position="461"/>
    </location>
    <ligand>
        <name>substrate</name>
    </ligand>
</feature>
<evidence type="ECO:0000256" key="9">
    <source>
        <dbReference type="ARBA" id="ARBA00022723"/>
    </source>
</evidence>
<evidence type="ECO:0000256" key="18">
    <source>
        <dbReference type="PIRSR" id="PIRSR605478-4"/>
    </source>
</evidence>
<accession>A0A2T2WDX5</accession>
<dbReference type="PROSITE" id="PS00802">
    <property type="entry name" value="TRANSKETOLASE_2"/>
    <property type="match status" value="1"/>
</dbReference>
<feature type="binding site" evidence="17">
    <location>
        <position position="159"/>
    </location>
    <ligand>
        <name>thiamine diphosphate</name>
        <dbReference type="ChEBI" id="CHEBI:58937"/>
    </ligand>
</feature>
<feature type="active site" description="Proton donor" evidence="15">
    <location>
        <position position="411"/>
    </location>
</feature>
<dbReference type="Pfam" id="PF02779">
    <property type="entry name" value="Transket_pyr"/>
    <property type="match status" value="1"/>
</dbReference>
<dbReference type="InterPro" id="IPR009014">
    <property type="entry name" value="Transketo_C/PFOR_II"/>
</dbReference>
<feature type="binding site" evidence="16">
    <location>
        <position position="29"/>
    </location>
    <ligand>
        <name>substrate</name>
    </ligand>
</feature>
<dbReference type="Gene3D" id="3.40.50.920">
    <property type="match status" value="1"/>
</dbReference>
<evidence type="ECO:0000313" key="23">
    <source>
        <dbReference type="EMBL" id="PSR20429.1"/>
    </source>
</evidence>
<dbReference type="SUPFAM" id="SSF52922">
    <property type="entry name" value="TK C-terminal domain-like"/>
    <property type="match status" value="1"/>
</dbReference>
<dbReference type="CDD" id="cd07033">
    <property type="entry name" value="TPP_PYR_DXS_TK_like"/>
    <property type="match status" value="1"/>
</dbReference>
<evidence type="ECO:0000256" key="13">
    <source>
        <dbReference type="ARBA" id="ARBA00049473"/>
    </source>
</evidence>
<comment type="caution">
    <text evidence="23">The sequence shown here is derived from an EMBL/GenBank/DDBJ whole genome shotgun (WGS) entry which is preliminary data.</text>
</comment>
<dbReference type="PANTHER" id="PTHR43522">
    <property type="entry name" value="TRANSKETOLASE"/>
    <property type="match status" value="1"/>
</dbReference>
<dbReference type="Gene3D" id="3.40.50.970">
    <property type="match status" value="2"/>
</dbReference>
<keyword evidence="11 18" id="KW-0460">Magnesium</keyword>
<evidence type="ECO:0000256" key="19">
    <source>
        <dbReference type="PIRSR" id="PIRSR605478-5"/>
    </source>
</evidence>
<feature type="transmembrane region" description="Helical" evidence="21">
    <location>
        <begin position="63"/>
        <end position="82"/>
    </location>
</feature>
<comment type="catalytic activity">
    <reaction evidence="13 20">
        <text>D-sedoheptulose 7-phosphate + D-glyceraldehyde 3-phosphate = aldehydo-D-ribose 5-phosphate + D-xylulose 5-phosphate</text>
        <dbReference type="Rhea" id="RHEA:10508"/>
        <dbReference type="ChEBI" id="CHEBI:57483"/>
        <dbReference type="ChEBI" id="CHEBI:57737"/>
        <dbReference type="ChEBI" id="CHEBI:58273"/>
        <dbReference type="ChEBI" id="CHEBI:59776"/>
        <dbReference type="EC" id="2.2.1.1"/>
    </reaction>
</comment>
<dbReference type="InterPro" id="IPR029061">
    <property type="entry name" value="THDP-binding"/>
</dbReference>
<dbReference type="Pfam" id="PF00456">
    <property type="entry name" value="Transketolase_N"/>
    <property type="match status" value="1"/>
</dbReference>
<keyword evidence="21" id="KW-1133">Transmembrane helix</keyword>
<dbReference type="InterPro" id="IPR005474">
    <property type="entry name" value="Transketolase_N"/>
</dbReference>
<dbReference type="GO" id="GO:0046872">
    <property type="term" value="F:metal ion binding"/>
    <property type="evidence" value="ECO:0007669"/>
    <property type="project" value="UniProtKB-KW"/>
</dbReference>
<keyword evidence="21" id="KW-0812">Transmembrane</keyword>
<dbReference type="SUPFAM" id="SSF52518">
    <property type="entry name" value="Thiamin diphosphate-binding fold (THDP-binding)"/>
    <property type="match status" value="2"/>
</dbReference>
<keyword evidence="9 18" id="KW-0479">Metal-binding</keyword>
<feature type="binding site" evidence="18">
    <location>
        <position position="188"/>
    </location>
    <ligand>
        <name>Mg(2+)</name>
        <dbReference type="ChEBI" id="CHEBI:18420"/>
    </ligand>
</feature>
<gene>
    <name evidence="23" type="primary">tkt</name>
    <name evidence="23" type="ORF">C7B45_14975</name>
</gene>
<feature type="site" description="Important for catalytic activity" evidence="19">
    <location>
        <position position="263"/>
    </location>
</feature>
<evidence type="ECO:0000256" key="2">
    <source>
        <dbReference type="ARBA" id="ARBA00001936"/>
    </source>
</evidence>
<dbReference type="InterPro" id="IPR049557">
    <property type="entry name" value="Transketolase_CS"/>
</dbReference>
<evidence type="ECO:0000256" key="3">
    <source>
        <dbReference type="ARBA" id="ARBA00001941"/>
    </source>
</evidence>
<comment type="cofactor">
    <cofactor evidence="1">
        <name>Ca(2+)</name>
        <dbReference type="ChEBI" id="CHEBI:29108"/>
    </cofactor>
</comment>
<feature type="binding site" evidence="17">
    <location>
        <position position="69"/>
    </location>
    <ligand>
        <name>thiamine diphosphate</name>
        <dbReference type="ChEBI" id="CHEBI:58937"/>
    </ligand>
</feature>
<comment type="similarity">
    <text evidence="5 20">Belongs to the transketolase family.</text>
</comment>
<dbReference type="FunFam" id="3.40.50.920:FF:000003">
    <property type="entry name" value="Transketolase"/>
    <property type="match status" value="1"/>
</dbReference>
<keyword evidence="8 20" id="KW-0808">Transferase</keyword>
<dbReference type="CDD" id="cd02012">
    <property type="entry name" value="TPP_TK"/>
    <property type="match status" value="1"/>
</dbReference>
<evidence type="ECO:0000256" key="5">
    <source>
        <dbReference type="ARBA" id="ARBA00007131"/>
    </source>
</evidence>
<sequence>MEQDTLSQRAINTIRVLAIDGVEAANSGHPGLPLGAAPMAYTLWSQFLRHNPQNPKWLNRDRFILSAGHGSMLLYALLYLTGYDLPLEELKRFRQWGSKTPGHPEYGLTPGVEMTTGPLGQGFATGVGMAIAERWLAQHFNAPDLKVIDHYTYGLVSDGDLMEGVSSEAASLAGTLKLSKLIYLYDDNHVSIEGHTDIAFREDVLLRFDAYGWHTQRVDDGNDIEAIAQALKQAQKDPRPSIIAVRTLIGYGSPHRQDTPKAHGEALGPEEAKLTKEFFGWPADKTFYVPDAVLAHFRQAVANGNEWEAEWNQVWAQYQQQYPGRARELEVSLNRRVPDNAFAQLTHWSEGEALATRAASGIILNQIAPRWPTLLGGSADLAPSNNTNITDGGDFSQNNPSGRNFHFGVREHAMGATLNGMLLHGGLRVFGGTFLIFSDYMRPAIRLASLMHQPAIYVFTHDSIGLGEDGPTHQPVEQLAALRAIPGLYVVRPADANETREAWKFALSTTDHPIALALTRQKLPALPSHQAQDLLHGAYIVWESASNPELVLLASGSEVSLALLAGRNLASQGVATRVVSFPCWELFDQQDADYRASVLAPQACHIAIEAACAQGWDKYVGDNGAVLGLDHFGASAPADQLFSHFGFTPEHVIEIAHNLLGR</sequence>
<dbReference type="InterPro" id="IPR005478">
    <property type="entry name" value="Transketolase_bac-like"/>
</dbReference>
<evidence type="ECO:0000256" key="11">
    <source>
        <dbReference type="ARBA" id="ARBA00022842"/>
    </source>
</evidence>
<dbReference type="GO" id="GO:0005829">
    <property type="term" value="C:cytosol"/>
    <property type="evidence" value="ECO:0007669"/>
    <property type="project" value="TreeGrafter"/>
</dbReference>
<comment type="cofactor">
    <cofactor evidence="3">
        <name>Co(2+)</name>
        <dbReference type="ChEBI" id="CHEBI:48828"/>
    </cofactor>
</comment>
<evidence type="ECO:0000256" key="15">
    <source>
        <dbReference type="PIRSR" id="PIRSR605478-1"/>
    </source>
</evidence>
<feature type="binding site" evidence="16">
    <location>
        <position position="520"/>
    </location>
    <ligand>
        <name>substrate</name>
    </ligand>
</feature>
<feature type="binding site" evidence="16">
    <location>
        <position position="384"/>
    </location>
    <ligand>
        <name>substrate</name>
    </ligand>
</feature>
<feature type="binding site" evidence="17">
    <location>
        <begin position="117"/>
        <end position="119"/>
    </location>
    <ligand>
        <name>thiamine diphosphate</name>
        <dbReference type="ChEBI" id="CHEBI:58937"/>
    </ligand>
</feature>
<feature type="binding site" evidence="17">
    <location>
        <position position="437"/>
    </location>
    <ligand>
        <name>thiamine diphosphate</name>
        <dbReference type="ChEBI" id="CHEBI:58937"/>
    </ligand>
</feature>
<feature type="binding site" evidence="16">
    <location>
        <position position="357"/>
    </location>
    <ligand>
        <name>substrate</name>
    </ligand>
</feature>
<dbReference type="GO" id="GO:0004802">
    <property type="term" value="F:transketolase activity"/>
    <property type="evidence" value="ECO:0007669"/>
    <property type="project" value="UniProtKB-UniRule"/>
</dbReference>
<dbReference type="PROSITE" id="PS00801">
    <property type="entry name" value="TRANSKETOLASE_1"/>
    <property type="match status" value="1"/>
</dbReference>
<evidence type="ECO:0000256" key="1">
    <source>
        <dbReference type="ARBA" id="ARBA00001913"/>
    </source>
</evidence>
<evidence type="ECO:0000259" key="22">
    <source>
        <dbReference type="SMART" id="SM00861"/>
    </source>
</evidence>
<feature type="site" description="Important for catalytic activity" evidence="19">
    <location>
        <position position="29"/>
    </location>
</feature>
<dbReference type="EC" id="2.2.1.1" evidence="7 14"/>
<name>A0A2T2WDX5_9FIRM</name>
<proteinExistence type="inferred from homology"/>
<dbReference type="InterPro" id="IPR005475">
    <property type="entry name" value="Transketolase-like_Pyr-bd"/>
</dbReference>
<comment type="cofactor">
    <cofactor evidence="2">
        <name>Mn(2+)</name>
        <dbReference type="ChEBI" id="CHEBI:29035"/>
    </cofactor>
</comment>
<dbReference type="SMART" id="SM00861">
    <property type="entry name" value="Transket_pyr"/>
    <property type="match status" value="1"/>
</dbReference>
<dbReference type="InterPro" id="IPR020826">
    <property type="entry name" value="Transketolase_BS"/>
</dbReference>
<dbReference type="PANTHER" id="PTHR43522:SF2">
    <property type="entry name" value="TRANSKETOLASE 1-RELATED"/>
    <property type="match status" value="1"/>
</dbReference>
<evidence type="ECO:0000256" key="16">
    <source>
        <dbReference type="PIRSR" id="PIRSR605478-2"/>
    </source>
</evidence>
<dbReference type="GO" id="GO:0006098">
    <property type="term" value="P:pentose-phosphate shunt"/>
    <property type="evidence" value="ECO:0007669"/>
    <property type="project" value="TreeGrafter"/>
</dbReference>
<comment type="cofactor">
    <cofactor evidence="17">
        <name>thiamine diphosphate</name>
        <dbReference type="ChEBI" id="CHEBI:58937"/>
    </cofactor>
    <text evidence="17">Binds 1 thiamine pyrophosphate per subunit. During the reaction, the substrate forms a covalent intermediate with the cofactor.</text>
</comment>
<feature type="binding site" evidence="16">
    <location>
        <position position="469"/>
    </location>
    <ligand>
        <name>substrate</name>
    </ligand>
</feature>
<comment type="cofactor">
    <cofactor evidence="18">
        <name>Mg(2+)</name>
        <dbReference type="ChEBI" id="CHEBI:18420"/>
    </cofactor>
    <text evidence="18">Binds 1 Mg(2+) ion per subunit. Can also utilize other divalent metal cations, such as Ca(2+), Mn(2+) and Co(2+).</text>
</comment>
<dbReference type="NCBIfam" id="TIGR00232">
    <property type="entry name" value="tktlase_bact"/>
    <property type="match status" value="1"/>
</dbReference>
<dbReference type="AlphaFoldDB" id="A0A2T2WDX5"/>
<dbReference type="Pfam" id="PF22613">
    <property type="entry name" value="Transketolase_C_1"/>
    <property type="match status" value="1"/>
</dbReference>
<evidence type="ECO:0000256" key="14">
    <source>
        <dbReference type="NCBIfam" id="TIGR00232"/>
    </source>
</evidence>
<feature type="binding site" evidence="18">
    <location>
        <position position="158"/>
    </location>
    <ligand>
        <name>Mg(2+)</name>
        <dbReference type="ChEBI" id="CHEBI:18420"/>
    </ligand>
</feature>
<evidence type="ECO:0000313" key="24">
    <source>
        <dbReference type="Proteomes" id="UP000241848"/>
    </source>
</evidence>
<evidence type="ECO:0000256" key="6">
    <source>
        <dbReference type="ARBA" id="ARBA00011738"/>
    </source>
</evidence>
<dbReference type="EMBL" id="PXYV01000063">
    <property type="protein sequence ID" value="PSR20429.1"/>
    <property type="molecule type" value="Genomic_DNA"/>
</dbReference>
<evidence type="ECO:0000256" key="17">
    <source>
        <dbReference type="PIRSR" id="PIRSR605478-3"/>
    </source>
</evidence>
<evidence type="ECO:0000256" key="8">
    <source>
        <dbReference type="ARBA" id="ARBA00022679"/>
    </source>
</evidence>
<evidence type="ECO:0000256" key="10">
    <source>
        <dbReference type="ARBA" id="ARBA00022837"/>
    </source>
</evidence>
<feature type="binding site" evidence="16">
    <location>
        <position position="263"/>
    </location>
    <ligand>
        <name>substrate</name>
    </ligand>
</feature>
<dbReference type="FunFam" id="3.40.50.970:FF:000045">
    <property type="entry name" value="Transketolase"/>
    <property type="match status" value="1"/>
</dbReference>
<feature type="binding site" evidence="17">
    <location>
        <position position="188"/>
    </location>
    <ligand>
        <name>thiamine diphosphate</name>
        <dbReference type="ChEBI" id="CHEBI:58937"/>
    </ligand>
</feature>